<sequence>MHNGLFQRERESNPNNSLTLCMSHPEHMLSLASLKGATPLHEKYRSSNSSSQSIQQERDVVLSRRVLGLCMSLLDVDRENLAWLAAFSLSTSTNTHATYQHLSSFSPTSFLSLSRSL</sequence>
<dbReference type="Proteomes" id="UP001558613">
    <property type="component" value="Unassembled WGS sequence"/>
</dbReference>
<reference evidence="1 2" key="1">
    <citation type="submission" date="2023-09" db="EMBL/GenBank/DDBJ databases">
        <authorList>
            <person name="Wang M."/>
        </authorList>
    </citation>
    <scope>NUCLEOTIDE SEQUENCE [LARGE SCALE GENOMIC DNA]</scope>
    <source>
        <strain evidence="1">GT-2023</strain>
        <tissue evidence="1">Liver</tissue>
    </source>
</reference>
<dbReference type="EMBL" id="JAYMGO010000013">
    <property type="protein sequence ID" value="KAL1263076.1"/>
    <property type="molecule type" value="Genomic_DNA"/>
</dbReference>
<evidence type="ECO:0000313" key="1">
    <source>
        <dbReference type="EMBL" id="KAL1263076.1"/>
    </source>
</evidence>
<evidence type="ECO:0000313" key="2">
    <source>
        <dbReference type="Proteomes" id="UP001558613"/>
    </source>
</evidence>
<proteinExistence type="predicted"/>
<name>A0ABR3MDF0_9TELE</name>
<protein>
    <submittedName>
        <fullName evidence="1">Uncharacterized protein</fullName>
    </submittedName>
</protein>
<comment type="caution">
    <text evidence="1">The sequence shown here is derived from an EMBL/GenBank/DDBJ whole genome shotgun (WGS) entry which is preliminary data.</text>
</comment>
<gene>
    <name evidence="1" type="ORF">QQF64_005815</name>
</gene>
<accession>A0ABR3MDF0</accession>
<keyword evidence="2" id="KW-1185">Reference proteome</keyword>
<organism evidence="1 2">
    <name type="scientific">Cirrhinus molitorella</name>
    <name type="common">mud carp</name>
    <dbReference type="NCBI Taxonomy" id="172907"/>
    <lineage>
        <taxon>Eukaryota</taxon>
        <taxon>Metazoa</taxon>
        <taxon>Chordata</taxon>
        <taxon>Craniata</taxon>
        <taxon>Vertebrata</taxon>
        <taxon>Euteleostomi</taxon>
        <taxon>Actinopterygii</taxon>
        <taxon>Neopterygii</taxon>
        <taxon>Teleostei</taxon>
        <taxon>Ostariophysi</taxon>
        <taxon>Cypriniformes</taxon>
        <taxon>Cyprinidae</taxon>
        <taxon>Labeoninae</taxon>
        <taxon>Labeonini</taxon>
        <taxon>Cirrhinus</taxon>
    </lineage>
</organism>